<keyword evidence="2" id="KW-1185">Reference proteome</keyword>
<protein>
    <submittedName>
        <fullName evidence="1">Uncharacterized protein</fullName>
    </submittedName>
</protein>
<sequence>LYGGSYTQLKSWNPDVAASNHVKLLSRGCNQNGLNCLQMRRVAGKTAISASEYHFVVELMNADGTLFVQGPCCGDTTGPTVTRFPFTVKQVNGKLLVQDLPPYTP</sequence>
<proteinExistence type="predicted"/>
<organism evidence="1 2">
    <name type="scientific">Kouleothrix aurantiaca</name>
    <dbReference type="NCBI Taxonomy" id="186479"/>
    <lineage>
        <taxon>Bacteria</taxon>
        <taxon>Bacillati</taxon>
        <taxon>Chloroflexota</taxon>
        <taxon>Chloroflexia</taxon>
        <taxon>Chloroflexales</taxon>
        <taxon>Roseiflexineae</taxon>
        <taxon>Roseiflexaceae</taxon>
        <taxon>Kouleothrix</taxon>
    </lineage>
</organism>
<evidence type="ECO:0000313" key="2">
    <source>
        <dbReference type="Proteomes" id="UP000050509"/>
    </source>
</evidence>
<dbReference type="AlphaFoldDB" id="A0A0P9H1F8"/>
<reference evidence="1 2" key="1">
    <citation type="submission" date="2015-09" db="EMBL/GenBank/DDBJ databases">
        <title>Draft genome sequence of Kouleothrix aurantiaca JCM 19913.</title>
        <authorList>
            <person name="Hemp J."/>
        </authorList>
    </citation>
    <scope>NUCLEOTIDE SEQUENCE [LARGE SCALE GENOMIC DNA]</scope>
    <source>
        <strain evidence="1 2">COM-B</strain>
    </source>
</reference>
<name>A0A0P9H1F8_9CHLR</name>
<feature type="non-terminal residue" evidence="1">
    <location>
        <position position="1"/>
    </location>
</feature>
<accession>A0A0P9H1F8</accession>
<dbReference type="EMBL" id="LJCR01003167">
    <property type="protein sequence ID" value="KPV47857.1"/>
    <property type="molecule type" value="Genomic_DNA"/>
</dbReference>
<gene>
    <name evidence="1" type="ORF">SE17_41195</name>
</gene>
<comment type="caution">
    <text evidence="1">The sequence shown here is derived from an EMBL/GenBank/DDBJ whole genome shotgun (WGS) entry which is preliminary data.</text>
</comment>
<dbReference type="Proteomes" id="UP000050509">
    <property type="component" value="Unassembled WGS sequence"/>
</dbReference>
<evidence type="ECO:0000313" key="1">
    <source>
        <dbReference type="EMBL" id="KPV47857.1"/>
    </source>
</evidence>